<proteinExistence type="predicted"/>
<protein>
    <submittedName>
        <fullName evidence="2">Formamidase</fullName>
    </submittedName>
</protein>
<dbReference type="InterPro" id="IPR004304">
    <property type="entry name" value="FmdA_AmdA"/>
</dbReference>
<dbReference type="GO" id="GO:0016811">
    <property type="term" value="F:hydrolase activity, acting on carbon-nitrogen (but not peptide) bonds, in linear amides"/>
    <property type="evidence" value="ECO:0007669"/>
    <property type="project" value="InterPro"/>
</dbReference>
<evidence type="ECO:0000256" key="1">
    <source>
        <dbReference type="SAM" id="MobiDB-lite"/>
    </source>
</evidence>
<evidence type="ECO:0000313" key="2">
    <source>
        <dbReference type="EMBL" id="RVX23936.1"/>
    </source>
</evidence>
<dbReference type="Proteomes" id="UP000288805">
    <property type="component" value="Unassembled WGS sequence"/>
</dbReference>
<evidence type="ECO:0000313" key="3">
    <source>
        <dbReference type="Proteomes" id="UP000288805"/>
    </source>
</evidence>
<name>A0A438KRX0_VITVI</name>
<dbReference type="EMBL" id="QGNW01000001">
    <property type="protein sequence ID" value="RVX23936.1"/>
    <property type="molecule type" value="Genomic_DNA"/>
</dbReference>
<feature type="region of interest" description="Disordered" evidence="1">
    <location>
        <begin position="1"/>
        <end position="27"/>
    </location>
</feature>
<dbReference type="AlphaFoldDB" id="A0A438KRX0"/>
<dbReference type="Pfam" id="PF03069">
    <property type="entry name" value="FmdA_AmdA"/>
    <property type="match status" value="1"/>
</dbReference>
<comment type="caution">
    <text evidence="2">The sequence shown here is derived from an EMBL/GenBank/DDBJ whole genome shotgun (WGS) entry which is preliminary data.</text>
</comment>
<sequence>MRAVGGGAAGGGGGPSTESSSKGRAMANYGPRLVVPIDVKKKPWEQKLPLHNRWHPEIPPVDEVRCGEVFRVEMVDFSGGGITKDYSAEDIKYADPSIVSSLLICLCLGLYTATTWKGHGALSQ</sequence>
<dbReference type="PANTHER" id="PTHR31891">
    <property type="entry name" value="FORMAMIDASE C869.04-RELATED"/>
    <property type="match status" value="1"/>
</dbReference>
<organism evidence="2 3">
    <name type="scientific">Vitis vinifera</name>
    <name type="common">Grape</name>
    <dbReference type="NCBI Taxonomy" id="29760"/>
    <lineage>
        <taxon>Eukaryota</taxon>
        <taxon>Viridiplantae</taxon>
        <taxon>Streptophyta</taxon>
        <taxon>Embryophyta</taxon>
        <taxon>Tracheophyta</taxon>
        <taxon>Spermatophyta</taxon>
        <taxon>Magnoliopsida</taxon>
        <taxon>eudicotyledons</taxon>
        <taxon>Gunneridae</taxon>
        <taxon>Pentapetalae</taxon>
        <taxon>rosids</taxon>
        <taxon>Vitales</taxon>
        <taxon>Vitaceae</taxon>
        <taxon>Viteae</taxon>
        <taxon>Vitis</taxon>
    </lineage>
</organism>
<dbReference type="PANTHER" id="PTHR31891:SF8">
    <property type="entry name" value="FORMAMIDASE"/>
    <property type="match status" value="1"/>
</dbReference>
<reference evidence="2 3" key="1">
    <citation type="journal article" date="2018" name="PLoS Genet.">
        <title>Population sequencing reveals clonal diversity and ancestral inbreeding in the grapevine cultivar Chardonnay.</title>
        <authorList>
            <person name="Roach M.J."/>
            <person name="Johnson D.L."/>
            <person name="Bohlmann J."/>
            <person name="van Vuuren H.J."/>
            <person name="Jones S.J."/>
            <person name="Pretorius I.S."/>
            <person name="Schmidt S.A."/>
            <person name="Borneman A.R."/>
        </authorList>
    </citation>
    <scope>NUCLEOTIDE SEQUENCE [LARGE SCALE GENOMIC DNA]</scope>
    <source>
        <strain evidence="3">cv. Chardonnay</strain>
        <tissue evidence="2">Leaf</tissue>
    </source>
</reference>
<feature type="compositionally biased region" description="Gly residues" evidence="1">
    <location>
        <begin position="1"/>
        <end position="15"/>
    </location>
</feature>
<gene>
    <name evidence="2" type="primary">fmdA_6</name>
    <name evidence="2" type="ORF">CK203_000803</name>
</gene>
<accession>A0A438KRX0</accession>
<dbReference type="Gene3D" id="2.60.120.580">
    <property type="entry name" value="Acetamidase/Formamidase-like domains"/>
    <property type="match status" value="1"/>
</dbReference>